<proteinExistence type="predicted"/>
<sequence>MTHKNHSPYDPGQNYHFSHNMEEEVEDLLPCPRATLACLALPPQRRRRRFLEKVPRPSLHTSLEQSSGTLHCGYGGSARQPTELPEALNNSAASFAALLISFASFETGTGNLKRESAKLKASDLPLSAKAATSWARAAISAVGYVPNHIRDFLFGSRISHTHLLPFRFLVPLKTGCRVSLNILRPARFFGQLVASNTSSSDWTVTRELLLSEDGDGSCQSVDMEFDLDEVDPRNGRK</sequence>
<comment type="caution">
    <text evidence="1">The sequence shown here is derived from an EMBL/GenBank/DDBJ whole genome shotgun (WGS) entry which is preliminary data.</text>
</comment>
<dbReference type="Proteomes" id="UP001151532">
    <property type="component" value="Chromosome 10"/>
</dbReference>
<evidence type="ECO:0000313" key="2">
    <source>
        <dbReference type="Proteomes" id="UP001151532"/>
    </source>
</evidence>
<reference evidence="1" key="2">
    <citation type="journal article" date="2023" name="Int. J. Mol. Sci.">
        <title>De Novo Assembly and Annotation of 11 Diverse Shrub Willow (Salix) Genomes Reveals Novel Gene Organization in Sex-Linked Regions.</title>
        <authorList>
            <person name="Hyden B."/>
            <person name="Feng K."/>
            <person name="Yates T.B."/>
            <person name="Jawdy S."/>
            <person name="Cereghino C."/>
            <person name="Smart L.B."/>
            <person name="Muchero W."/>
        </authorList>
    </citation>
    <scope>NUCLEOTIDE SEQUENCE</scope>
    <source>
        <tissue evidence="1">Shoot tip</tissue>
    </source>
</reference>
<organism evidence="1 2">
    <name type="scientific">Salix purpurea</name>
    <name type="common">Purple osier willow</name>
    <dbReference type="NCBI Taxonomy" id="77065"/>
    <lineage>
        <taxon>Eukaryota</taxon>
        <taxon>Viridiplantae</taxon>
        <taxon>Streptophyta</taxon>
        <taxon>Embryophyta</taxon>
        <taxon>Tracheophyta</taxon>
        <taxon>Spermatophyta</taxon>
        <taxon>Magnoliopsida</taxon>
        <taxon>eudicotyledons</taxon>
        <taxon>Gunneridae</taxon>
        <taxon>Pentapetalae</taxon>
        <taxon>rosids</taxon>
        <taxon>fabids</taxon>
        <taxon>Malpighiales</taxon>
        <taxon>Salicaceae</taxon>
        <taxon>Saliceae</taxon>
        <taxon>Salix</taxon>
    </lineage>
</organism>
<gene>
    <name evidence="1" type="ORF">OIU79_007292</name>
</gene>
<reference evidence="1" key="1">
    <citation type="submission" date="2022-11" db="EMBL/GenBank/DDBJ databases">
        <authorList>
            <person name="Hyden B.L."/>
            <person name="Feng K."/>
            <person name="Yates T."/>
            <person name="Jawdy S."/>
            <person name="Smart L.B."/>
            <person name="Muchero W."/>
        </authorList>
    </citation>
    <scope>NUCLEOTIDE SEQUENCE</scope>
    <source>
        <tissue evidence="1">Shoot tip</tissue>
    </source>
</reference>
<keyword evidence="2" id="KW-1185">Reference proteome</keyword>
<dbReference type="OrthoDB" id="1745805at2759"/>
<accession>A0A9Q0TXJ6</accession>
<name>A0A9Q0TXJ6_SALPP</name>
<protein>
    <submittedName>
        <fullName evidence="1">Uncharacterized protein</fullName>
    </submittedName>
</protein>
<dbReference type="AlphaFoldDB" id="A0A9Q0TXJ6"/>
<dbReference type="EMBL" id="JAPFFK010000014">
    <property type="protein sequence ID" value="KAJ6719615.1"/>
    <property type="molecule type" value="Genomic_DNA"/>
</dbReference>
<evidence type="ECO:0000313" key="1">
    <source>
        <dbReference type="EMBL" id="KAJ6719615.1"/>
    </source>
</evidence>